<name>A0AAD3XGJ0_NEPGR</name>
<comment type="caution">
    <text evidence="2">The sequence shown here is derived from an EMBL/GenBank/DDBJ whole genome shotgun (WGS) entry which is preliminary data.</text>
</comment>
<accession>A0AAD3XGJ0</accession>
<gene>
    <name evidence="2" type="ORF">Nepgr_005618</name>
</gene>
<sequence length="99" mass="10808">MGQNFNHNAVVYSPEPHYKCGSLQLYYIDFPIQGRAVQNGSRKVMDNTWVQMYDDKDVDVDDSTATTSNSGSGATGPPKTLQLFPTTATGCGQEEQPTS</sequence>
<protein>
    <submittedName>
        <fullName evidence="2">Uncharacterized protein</fullName>
    </submittedName>
</protein>
<evidence type="ECO:0000313" key="3">
    <source>
        <dbReference type="Proteomes" id="UP001279734"/>
    </source>
</evidence>
<proteinExistence type="predicted"/>
<feature type="compositionally biased region" description="Low complexity" evidence="1">
    <location>
        <begin position="63"/>
        <end position="76"/>
    </location>
</feature>
<organism evidence="2 3">
    <name type="scientific">Nepenthes gracilis</name>
    <name type="common">Slender pitcher plant</name>
    <dbReference type="NCBI Taxonomy" id="150966"/>
    <lineage>
        <taxon>Eukaryota</taxon>
        <taxon>Viridiplantae</taxon>
        <taxon>Streptophyta</taxon>
        <taxon>Embryophyta</taxon>
        <taxon>Tracheophyta</taxon>
        <taxon>Spermatophyta</taxon>
        <taxon>Magnoliopsida</taxon>
        <taxon>eudicotyledons</taxon>
        <taxon>Gunneridae</taxon>
        <taxon>Pentapetalae</taxon>
        <taxon>Caryophyllales</taxon>
        <taxon>Nepenthaceae</taxon>
        <taxon>Nepenthes</taxon>
    </lineage>
</organism>
<feature type="compositionally biased region" description="Polar residues" evidence="1">
    <location>
        <begin position="83"/>
        <end position="99"/>
    </location>
</feature>
<dbReference type="AlphaFoldDB" id="A0AAD3XGJ0"/>
<dbReference type="Proteomes" id="UP001279734">
    <property type="component" value="Unassembled WGS sequence"/>
</dbReference>
<evidence type="ECO:0000256" key="1">
    <source>
        <dbReference type="SAM" id="MobiDB-lite"/>
    </source>
</evidence>
<keyword evidence="3" id="KW-1185">Reference proteome</keyword>
<reference evidence="2" key="1">
    <citation type="submission" date="2023-05" db="EMBL/GenBank/DDBJ databases">
        <title>Nepenthes gracilis genome sequencing.</title>
        <authorList>
            <person name="Fukushima K."/>
        </authorList>
    </citation>
    <scope>NUCLEOTIDE SEQUENCE</scope>
    <source>
        <strain evidence="2">SING2019-196</strain>
    </source>
</reference>
<evidence type="ECO:0000313" key="2">
    <source>
        <dbReference type="EMBL" id="GMH03779.1"/>
    </source>
</evidence>
<feature type="region of interest" description="Disordered" evidence="1">
    <location>
        <begin position="59"/>
        <end position="99"/>
    </location>
</feature>
<dbReference type="EMBL" id="BSYO01000004">
    <property type="protein sequence ID" value="GMH03779.1"/>
    <property type="molecule type" value="Genomic_DNA"/>
</dbReference>